<protein>
    <submittedName>
        <fullName evidence="2">Uncharacterized protein</fullName>
    </submittedName>
</protein>
<dbReference type="EMBL" id="KL197720">
    <property type="protein sequence ID" value="KDQ57141.1"/>
    <property type="molecule type" value="Genomic_DNA"/>
</dbReference>
<dbReference type="Proteomes" id="UP000027265">
    <property type="component" value="Unassembled WGS sequence"/>
</dbReference>
<keyword evidence="3" id="KW-1185">Reference proteome</keyword>
<feature type="compositionally biased region" description="Basic and acidic residues" evidence="1">
    <location>
        <begin position="58"/>
        <end position="71"/>
    </location>
</feature>
<feature type="compositionally biased region" description="Pro residues" evidence="1">
    <location>
        <begin position="192"/>
        <end position="203"/>
    </location>
</feature>
<feature type="region of interest" description="Disordered" evidence="1">
    <location>
        <begin position="192"/>
        <end position="211"/>
    </location>
</feature>
<sequence>MDGVPPKVKRKAMVPRNSGQRPAGGGELDFSSRGPVAEGSSDTYCIIHDDPGIPVWDGHPRDGGGGGRGERDEWRMMASQLSSGPPGVIIARNKQHILNTFSAVIVERVIKSSAGPVRNFISRSYHRFNAIFRKTKSRPHPPRGNISSTAPDGEVHRFSATRNNHHAIPGSPSPPVVPPKVNQICDVHRPTAPLPTILPPTPTSQPNSITLSNRIVRLRVLETPNVPRTDAGPSRGGVMSVRHHLVVSTSQQPTTFPSSRSVEKDRSEQSRTLHEPSSSSSHPPLSLPSLQPAAGTTLSASAGGVPKEANRSRPDSVQEIVPPPSWPSRKFPNEKAVAVDPAYQTISFDKVESESRAVRRPEGRKVAPPAIRFSWYKSEGELPIRAPPRDHPPHITFVPGDIYTHKWLSPMLPGRIYAEMPWNYLMWTWKEEGKWIRICQGYRCEEGPIKGRYFVVTPVKRVPSWVTRSTLRGIEVQKAREANALAAKKEAHAKSN</sequence>
<reference evidence="3" key="1">
    <citation type="journal article" date="2014" name="Proc. Natl. Acad. Sci. U.S.A.">
        <title>Extensive sampling of basidiomycete genomes demonstrates inadequacy of the white-rot/brown-rot paradigm for wood decay fungi.</title>
        <authorList>
            <person name="Riley R."/>
            <person name="Salamov A.A."/>
            <person name="Brown D.W."/>
            <person name="Nagy L.G."/>
            <person name="Floudas D."/>
            <person name="Held B.W."/>
            <person name="Levasseur A."/>
            <person name="Lombard V."/>
            <person name="Morin E."/>
            <person name="Otillar R."/>
            <person name="Lindquist E.A."/>
            <person name="Sun H."/>
            <person name="LaButti K.M."/>
            <person name="Schmutz J."/>
            <person name="Jabbour D."/>
            <person name="Luo H."/>
            <person name="Baker S.E."/>
            <person name="Pisabarro A.G."/>
            <person name="Walton J.D."/>
            <person name="Blanchette R.A."/>
            <person name="Henrissat B."/>
            <person name="Martin F."/>
            <person name="Cullen D."/>
            <person name="Hibbett D.S."/>
            <person name="Grigoriev I.V."/>
        </authorList>
    </citation>
    <scope>NUCLEOTIDE SEQUENCE [LARGE SCALE GENOMIC DNA]</scope>
    <source>
        <strain evidence="3">MUCL 33604</strain>
    </source>
</reference>
<feature type="compositionally biased region" description="Basic and acidic residues" evidence="1">
    <location>
        <begin position="261"/>
        <end position="274"/>
    </location>
</feature>
<proteinExistence type="predicted"/>
<accession>A0A067Q3H0</accession>
<feature type="region of interest" description="Disordered" evidence="1">
    <location>
        <begin position="246"/>
        <end position="333"/>
    </location>
</feature>
<organism evidence="2 3">
    <name type="scientific">Jaapia argillacea MUCL 33604</name>
    <dbReference type="NCBI Taxonomy" id="933084"/>
    <lineage>
        <taxon>Eukaryota</taxon>
        <taxon>Fungi</taxon>
        <taxon>Dikarya</taxon>
        <taxon>Basidiomycota</taxon>
        <taxon>Agaricomycotina</taxon>
        <taxon>Agaricomycetes</taxon>
        <taxon>Agaricomycetidae</taxon>
        <taxon>Jaapiales</taxon>
        <taxon>Jaapiaceae</taxon>
        <taxon>Jaapia</taxon>
    </lineage>
</organism>
<dbReference type="HOGENOM" id="CLU_549882_0_0_1"/>
<feature type="region of interest" description="Disordered" evidence="1">
    <location>
        <begin position="1"/>
        <end position="71"/>
    </location>
</feature>
<dbReference type="InParanoid" id="A0A067Q3H0"/>
<feature type="compositionally biased region" description="Low complexity" evidence="1">
    <location>
        <begin position="275"/>
        <end position="304"/>
    </location>
</feature>
<feature type="compositionally biased region" description="Low complexity" evidence="1">
    <location>
        <begin position="248"/>
        <end position="260"/>
    </location>
</feature>
<dbReference type="AlphaFoldDB" id="A0A067Q3H0"/>
<evidence type="ECO:0000313" key="3">
    <source>
        <dbReference type="Proteomes" id="UP000027265"/>
    </source>
</evidence>
<evidence type="ECO:0000313" key="2">
    <source>
        <dbReference type="EMBL" id="KDQ57141.1"/>
    </source>
</evidence>
<evidence type="ECO:0000256" key="1">
    <source>
        <dbReference type="SAM" id="MobiDB-lite"/>
    </source>
</evidence>
<gene>
    <name evidence="2" type="ORF">JAAARDRAFT_47789</name>
</gene>
<name>A0A067Q3H0_9AGAM</name>